<reference evidence="1 2" key="1">
    <citation type="submission" date="2021-06" db="EMBL/GenBank/DDBJ databases">
        <authorList>
            <person name="Kallberg Y."/>
            <person name="Tangrot J."/>
            <person name="Rosling A."/>
        </authorList>
    </citation>
    <scope>NUCLEOTIDE SEQUENCE [LARGE SCALE GENOMIC DNA]</scope>
    <source>
        <strain evidence="1 2">120-4 pot B 10/14</strain>
    </source>
</reference>
<sequence>KIYKIPIMNLMKDILYAATEIEMMDSYNELKVKYYHLYPKLQRHFELLWSQQHFWAILFRSGLPIRGNNTNNYVERSFGLLKDTIFART</sequence>
<keyword evidence="2" id="KW-1185">Reference proteome</keyword>
<evidence type="ECO:0000313" key="1">
    <source>
        <dbReference type="EMBL" id="CAG8855972.1"/>
    </source>
</evidence>
<organism evidence="1 2">
    <name type="scientific">Gigaspora margarita</name>
    <dbReference type="NCBI Taxonomy" id="4874"/>
    <lineage>
        <taxon>Eukaryota</taxon>
        <taxon>Fungi</taxon>
        <taxon>Fungi incertae sedis</taxon>
        <taxon>Mucoromycota</taxon>
        <taxon>Glomeromycotina</taxon>
        <taxon>Glomeromycetes</taxon>
        <taxon>Diversisporales</taxon>
        <taxon>Gigasporaceae</taxon>
        <taxon>Gigaspora</taxon>
    </lineage>
</organism>
<evidence type="ECO:0000313" key="2">
    <source>
        <dbReference type="Proteomes" id="UP000789901"/>
    </source>
</evidence>
<name>A0ABN7XLS2_GIGMA</name>
<proteinExistence type="predicted"/>
<comment type="caution">
    <text evidence="1">The sequence shown here is derived from an EMBL/GenBank/DDBJ whole genome shotgun (WGS) entry which is preliminary data.</text>
</comment>
<feature type="non-terminal residue" evidence="1">
    <location>
        <position position="1"/>
    </location>
</feature>
<accession>A0ABN7XLS2</accession>
<gene>
    <name evidence="1" type="ORF">GMARGA_LOCUS44793</name>
</gene>
<protein>
    <submittedName>
        <fullName evidence="1">39258_t:CDS:1</fullName>
    </submittedName>
</protein>
<dbReference type="Proteomes" id="UP000789901">
    <property type="component" value="Unassembled WGS sequence"/>
</dbReference>
<dbReference type="EMBL" id="CAJVQB010154968">
    <property type="protein sequence ID" value="CAG8855972.1"/>
    <property type="molecule type" value="Genomic_DNA"/>
</dbReference>